<feature type="domain" description="C2H2-type" evidence="3">
    <location>
        <begin position="174"/>
        <end position="199"/>
    </location>
</feature>
<dbReference type="PROSITE" id="PS50157">
    <property type="entry name" value="ZINC_FINGER_C2H2_2"/>
    <property type="match status" value="1"/>
</dbReference>
<feature type="region of interest" description="Disordered" evidence="2">
    <location>
        <begin position="1"/>
        <end position="79"/>
    </location>
</feature>
<keyword evidence="1" id="KW-0863">Zinc-finger</keyword>
<dbReference type="EMBL" id="KV426011">
    <property type="protein sequence ID" value="KZV92274.1"/>
    <property type="molecule type" value="Genomic_DNA"/>
</dbReference>
<evidence type="ECO:0000256" key="2">
    <source>
        <dbReference type="SAM" id="MobiDB-lite"/>
    </source>
</evidence>
<dbReference type="Proteomes" id="UP000077266">
    <property type="component" value="Unassembled WGS sequence"/>
</dbReference>
<evidence type="ECO:0000313" key="4">
    <source>
        <dbReference type="EMBL" id="KZV92274.1"/>
    </source>
</evidence>
<sequence length="205" mass="22199">MPPPPGARPPAAHIDPRYPAGHPPGPQNRAVPYIMPPGAAHAYQQQAATSGQRSPAPQQLPGRGYSLPHQATAGYHPHSATNPYAAPYAPAPTGPANGEYIILRPQVRSGSLQVAASSNRSLDSAMAAYRAHEVQRAREQPRFEDLSEHESDEGRTEAEIIAVRMARASSTPMFACPVHQCDKRYTFASNLRRHIRTAHPEIAGR</sequence>
<dbReference type="SUPFAM" id="SSF57667">
    <property type="entry name" value="beta-beta-alpha zinc fingers"/>
    <property type="match status" value="1"/>
</dbReference>
<dbReference type="PROSITE" id="PS00028">
    <property type="entry name" value="ZINC_FINGER_C2H2_1"/>
    <property type="match status" value="1"/>
</dbReference>
<dbReference type="Pfam" id="PF00096">
    <property type="entry name" value="zf-C2H2"/>
    <property type="match status" value="1"/>
</dbReference>
<keyword evidence="1" id="KW-0479">Metal-binding</keyword>
<reference evidence="4 5" key="1">
    <citation type="journal article" date="2016" name="Mol. Biol. Evol.">
        <title>Comparative Genomics of Early-Diverging Mushroom-Forming Fungi Provides Insights into the Origins of Lignocellulose Decay Capabilities.</title>
        <authorList>
            <person name="Nagy L.G."/>
            <person name="Riley R."/>
            <person name="Tritt A."/>
            <person name="Adam C."/>
            <person name="Daum C."/>
            <person name="Floudas D."/>
            <person name="Sun H."/>
            <person name="Yadav J.S."/>
            <person name="Pangilinan J."/>
            <person name="Larsson K.H."/>
            <person name="Matsuura K."/>
            <person name="Barry K."/>
            <person name="Labutti K."/>
            <person name="Kuo R."/>
            <person name="Ohm R.A."/>
            <person name="Bhattacharya S.S."/>
            <person name="Shirouzu T."/>
            <person name="Yoshinaga Y."/>
            <person name="Martin F.M."/>
            <person name="Grigoriev I.V."/>
            <person name="Hibbett D.S."/>
        </authorList>
    </citation>
    <scope>NUCLEOTIDE SEQUENCE [LARGE SCALE GENOMIC DNA]</scope>
    <source>
        <strain evidence="4 5">HHB12029</strain>
    </source>
</reference>
<dbReference type="InterPro" id="IPR036236">
    <property type="entry name" value="Znf_C2H2_sf"/>
</dbReference>
<dbReference type="AlphaFoldDB" id="A0A165HPJ2"/>
<proteinExistence type="predicted"/>
<dbReference type="Gene3D" id="3.30.160.60">
    <property type="entry name" value="Classic Zinc Finger"/>
    <property type="match status" value="1"/>
</dbReference>
<keyword evidence="1" id="KW-0862">Zinc</keyword>
<dbReference type="GO" id="GO:0008270">
    <property type="term" value="F:zinc ion binding"/>
    <property type="evidence" value="ECO:0007669"/>
    <property type="project" value="UniProtKB-KW"/>
</dbReference>
<dbReference type="OrthoDB" id="10631536at2759"/>
<evidence type="ECO:0000259" key="3">
    <source>
        <dbReference type="PROSITE" id="PS50157"/>
    </source>
</evidence>
<name>A0A165HPJ2_EXIGL</name>
<dbReference type="InterPro" id="IPR013087">
    <property type="entry name" value="Znf_C2H2_type"/>
</dbReference>
<organism evidence="4 5">
    <name type="scientific">Exidia glandulosa HHB12029</name>
    <dbReference type="NCBI Taxonomy" id="1314781"/>
    <lineage>
        <taxon>Eukaryota</taxon>
        <taxon>Fungi</taxon>
        <taxon>Dikarya</taxon>
        <taxon>Basidiomycota</taxon>
        <taxon>Agaricomycotina</taxon>
        <taxon>Agaricomycetes</taxon>
        <taxon>Auriculariales</taxon>
        <taxon>Exidiaceae</taxon>
        <taxon>Exidia</taxon>
    </lineage>
</organism>
<protein>
    <recommendedName>
        <fullName evidence="3">C2H2-type domain-containing protein</fullName>
    </recommendedName>
</protein>
<dbReference type="InParanoid" id="A0A165HPJ2"/>
<evidence type="ECO:0000256" key="1">
    <source>
        <dbReference type="PROSITE-ProRule" id="PRU00042"/>
    </source>
</evidence>
<keyword evidence="5" id="KW-1185">Reference proteome</keyword>
<feature type="region of interest" description="Disordered" evidence="2">
    <location>
        <begin position="134"/>
        <end position="155"/>
    </location>
</feature>
<gene>
    <name evidence="4" type="ORF">EXIGLDRAFT_836563</name>
</gene>
<evidence type="ECO:0000313" key="5">
    <source>
        <dbReference type="Proteomes" id="UP000077266"/>
    </source>
</evidence>
<accession>A0A165HPJ2</accession>
<feature type="compositionally biased region" description="Polar residues" evidence="2">
    <location>
        <begin position="43"/>
        <end position="57"/>
    </location>
</feature>